<comment type="caution">
    <text evidence="2">The sequence shown here is derived from an EMBL/GenBank/DDBJ whole genome shotgun (WGS) entry which is preliminary data.</text>
</comment>
<feature type="signal peptide" evidence="1">
    <location>
        <begin position="1"/>
        <end position="21"/>
    </location>
</feature>
<name>A0A939GJA4_9BACT</name>
<sequence>MKTYLLLSALVVLTKFGSAHLQPTLYCSPVTLNGQPLADASVEFGSQGVLAIIQGDPDLPRYNKPMAFRLMVRRANVVVKQWAGEAKPVYSVQLSDLWPSVQFGDELVLAAVPVSEEQVVPNAVLKIKAINWLVAKPKKDGC</sequence>
<reference evidence="2" key="1">
    <citation type="submission" date="2021-03" db="EMBL/GenBank/DDBJ databases">
        <title>Fibrella sp. HMF5335 genome sequencing and assembly.</title>
        <authorList>
            <person name="Kang H."/>
            <person name="Kim H."/>
            <person name="Bae S."/>
            <person name="Joh K."/>
        </authorList>
    </citation>
    <scope>NUCLEOTIDE SEQUENCE</scope>
    <source>
        <strain evidence="2">HMF5335</strain>
    </source>
</reference>
<dbReference type="AlphaFoldDB" id="A0A939GJA4"/>
<keyword evidence="1" id="KW-0732">Signal</keyword>
<dbReference type="EMBL" id="JAFMYV010000006">
    <property type="protein sequence ID" value="MBO0937472.1"/>
    <property type="molecule type" value="Genomic_DNA"/>
</dbReference>
<keyword evidence="3" id="KW-1185">Reference proteome</keyword>
<organism evidence="2 3">
    <name type="scientific">Fibrella rubiginis</name>
    <dbReference type="NCBI Taxonomy" id="2817060"/>
    <lineage>
        <taxon>Bacteria</taxon>
        <taxon>Pseudomonadati</taxon>
        <taxon>Bacteroidota</taxon>
        <taxon>Cytophagia</taxon>
        <taxon>Cytophagales</taxon>
        <taxon>Spirosomataceae</taxon>
        <taxon>Fibrella</taxon>
    </lineage>
</organism>
<dbReference type="RefSeq" id="WP_207365030.1">
    <property type="nucleotide sequence ID" value="NZ_JAFMYV010000006.1"/>
</dbReference>
<evidence type="ECO:0000313" key="3">
    <source>
        <dbReference type="Proteomes" id="UP000664034"/>
    </source>
</evidence>
<gene>
    <name evidence="2" type="ORF">J2I47_13025</name>
</gene>
<evidence type="ECO:0000313" key="2">
    <source>
        <dbReference type="EMBL" id="MBO0937472.1"/>
    </source>
</evidence>
<dbReference type="Proteomes" id="UP000664034">
    <property type="component" value="Unassembled WGS sequence"/>
</dbReference>
<protein>
    <submittedName>
        <fullName evidence="2">Uncharacterized protein</fullName>
    </submittedName>
</protein>
<evidence type="ECO:0000256" key="1">
    <source>
        <dbReference type="SAM" id="SignalP"/>
    </source>
</evidence>
<proteinExistence type="predicted"/>
<accession>A0A939GJA4</accession>
<feature type="chain" id="PRO_5036887554" evidence="1">
    <location>
        <begin position="22"/>
        <end position="142"/>
    </location>
</feature>